<keyword evidence="4" id="KW-0539">Nucleus</keyword>
<dbReference type="EMBL" id="QGKY02002305">
    <property type="protein sequence ID" value="KAF2532774.1"/>
    <property type="molecule type" value="Genomic_DNA"/>
</dbReference>
<dbReference type="SUPFAM" id="SSF51197">
    <property type="entry name" value="Clavaminate synthase-like"/>
    <property type="match status" value="1"/>
</dbReference>
<comment type="subcellular location">
    <subcellularLocation>
        <location evidence="1">Nucleus</location>
    </subcellularLocation>
</comment>
<dbReference type="AlphaFoldDB" id="A0A8S9FI58"/>
<dbReference type="Pfam" id="PF02373">
    <property type="entry name" value="JmjC"/>
    <property type="match status" value="1"/>
</dbReference>
<dbReference type="GO" id="GO:0046872">
    <property type="term" value="F:metal ion binding"/>
    <property type="evidence" value="ECO:0007669"/>
    <property type="project" value="UniProtKB-KW"/>
</dbReference>
<evidence type="ECO:0000256" key="5">
    <source>
        <dbReference type="SAM" id="MobiDB-lite"/>
    </source>
</evidence>
<dbReference type="GO" id="GO:0003712">
    <property type="term" value="F:transcription coregulator activity"/>
    <property type="evidence" value="ECO:0007669"/>
    <property type="project" value="TreeGrafter"/>
</dbReference>
<feature type="region of interest" description="Disordered" evidence="5">
    <location>
        <begin position="35"/>
        <end position="55"/>
    </location>
</feature>
<dbReference type="InterPro" id="IPR003347">
    <property type="entry name" value="JmjC_dom"/>
</dbReference>
<evidence type="ECO:0000256" key="4">
    <source>
        <dbReference type="ARBA" id="ARBA00023242"/>
    </source>
</evidence>
<dbReference type="SMART" id="SM00558">
    <property type="entry name" value="JmjC"/>
    <property type="match status" value="1"/>
</dbReference>
<evidence type="ECO:0000256" key="2">
    <source>
        <dbReference type="ARBA" id="ARBA00006801"/>
    </source>
</evidence>
<dbReference type="GO" id="GO:0032454">
    <property type="term" value="F:histone H3K9 demethylase activity"/>
    <property type="evidence" value="ECO:0007669"/>
    <property type="project" value="InterPro"/>
</dbReference>
<sequence>MVDILLHVTETVVTTKLICRIRKLMQNIRRLRCKNPEKRKESRGKKQDRIDSESSQHCLGRDLQVESRENCNDSCEEESISNACGAQWDVFQIQDVSKLLEYIKNHCLELVPMDSTKSQVSHPLLEQSYYLDEYHKARLKEEFDVEPWSFDQCVGEAVIVPAGCPYQNRKNKEDVSLSGSETCKQRMNVNIPTFFDNGDYRSDMIIRMYVQKTPERLNGNYRNILKKNPKMKKKKLQQYFSG</sequence>
<protein>
    <recommendedName>
        <fullName evidence="6">JmjC domain-containing protein</fullName>
    </recommendedName>
</protein>
<dbReference type="PANTHER" id="PTHR12549">
    <property type="entry name" value="JMJC DOMAIN-CONTAINING HISTONE DEMETHYLATION PROTEIN"/>
    <property type="match status" value="1"/>
</dbReference>
<dbReference type="InterPro" id="IPR045109">
    <property type="entry name" value="LSDs-like"/>
</dbReference>
<organism evidence="7">
    <name type="scientific">Brassica cretica</name>
    <name type="common">Mustard</name>
    <dbReference type="NCBI Taxonomy" id="69181"/>
    <lineage>
        <taxon>Eukaryota</taxon>
        <taxon>Viridiplantae</taxon>
        <taxon>Streptophyta</taxon>
        <taxon>Embryophyta</taxon>
        <taxon>Tracheophyta</taxon>
        <taxon>Spermatophyta</taxon>
        <taxon>Magnoliopsida</taxon>
        <taxon>eudicotyledons</taxon>
        <taxon>Gunneridae</taxon>
        <taxon>Pentapetalae</taxon>
        <taxon>rosids</taxon>
        <taxon>malvids</taxon>
        <taxon>Brassicales</taxon>
        <taxon>Brassicaceae</taxon>
        <taxon>Brassiceae</taxon>
        <taxon>Brassica</taxon>
    </lineage>
</organism>
<comment type="caution">
    <text evidence="7">The sequence shown here is derived from an EMBL/GenBank/DDBJ whole genome shotgun (WGS) entry which is preliminary data.</text>
</comment>
<comment type="similarity">
    <text evidence="2">Belongs to the JARID1 histone demethylase family.</text>
</comment>
<dbReference type="GO" id="GO:0000118">
    <property type="term" value="C:histone deacetylase complex"/>
    <property type="evidence" value="ECO:0007669"/>
    <property type="project" value="TreeGrafter"/>
</dbReference>
<feature type="domain" description="JmjC" evidence="6">
    <location>
        <begin position="20"/>
        <end position="192"/>
    </location>
</feature>
<evidence type="ECO:0000259" key="6">
    <source>
        <dbReference type="SMART" id="SM00558"/>
    </source>
</evidence>
<proteinExistence type="inferred from homology"/>
<dbReference type="Gene3D" id="2.60.120.650">
    <property type="entry name" value="Cupin"/>
    <property type="match status" value="1"/>
</dbReference>
<dbReference type="GO" id="GO:0006357">
    <property type="term" value="P:regulation of transcription by RNA polymerase II"/>
    <property type="evidence" value="ECO:0007669"/>
    <property type="project" value="TreeGrafter"/>
</dbReference>
<evidence type="ECO:0000313" key="7">
    <source>
        <dbReference type="EMBL" id="KAF2532774.1"/>
    </source>
</evidence>
<accession>A0A8S9FI58</accession>
<evidence type="ECO:0000256" key="3">
    <source>
        <dbReference type="ARBA" id="ARBA00022723"/>
    </source>
</evidence>
<keyword evidence="3" id="KW-0479">Metal-binding</keyword>
<dbReference type="GO" id="GO:0031490">
    <property type="term" value="F:chromatin DNA binding"/>
    <property type="evidence" value="ECO:0007669"/>
    <property type="project" value="TreeGrafter"/>
</dbReference>
<name>A0A8S9FI58_BRACR</name>
<gene>
    <name evidence="7" type="ORF">F2Q70_00032922</name>
</gene>
<reference evidence="7" key="1">
    <citation type="submission" date="2019-12" db="EMBL/GenBank/DDBJ databases">
        <title>Genome sequencing and annotation of Brassica cretica.</title>
        <authorList>
            <person name="Studholme D.J."/>
            <person name="Sarris P.F."/>
        </authorList>
    </citation>
    <scope>NUCLEOTIDE SEQUENCE</scope>
    <source>
        <strain evidence="7">PFS-102/07</strain>
        <tissue evidence="7">Leaf</tissue>
    </source>
</reference>
<dbReference type="GO" id="GO:0000785">
    <property type="term" value="C:chromatin"/>
    <property type="evidence" value="ECO:0007669"/>
    <property type="project" value="TreeGrafter"/>
</dbReference>
<dbReference type="PANTHER" id="PTHR12549:SF42">
    <property type="entry name" value="LYSINE-SPECIFIC DEMETHYLASE JMJ28"/>
    <property type="match status" value="1"/>
</dbReference>
<evidence type="ECO:0000256" key="1">
    <source>
        <dbReference type="ARBA" id="ARBA00004123"/>
    </source>
</evidence>